<accession>A0A365P2C5</accession>
<comment type="caution">
    <text evidence="4">The sequence shown here is derived from an EMBL/GenBank/DDBJ whole genome shotgun (WGS) entry which is preliminary data.</text>
</comment>
<dbReference type="SUPFAM" id="SSF49265">
    <property type="entry name" value="Fibronectin type III"/>
    <property type="match status" value="1"/>
</dbReference>
<dbReference type="InterPro" id="IPR013320">
    <property type="entry name" value="ConA-like_dom_sf"/>
</dbReference>
<name>A0A365P2C5_9FLAO</name>
<dbReference type="GO" id="GO:0004553">
    <property type="term" value="F:hydrolase activity, hydrolyzing O-glycosyl compounds"/>
    <property type="evidence" value="ECO:0007669"/>
    <property type="project" value="UniProtKB-ARBA"/>
</dbReference>
<dbReference type="InterPro" id="IPR036116">
    <property type="entry name" value="FN3_sf"/>
</dbReference>
<dbReference type="Gene3D" id="2.60.120.290">
    <property type="entry name" value="Spermadhesin, CUB domain"/>
    <property type="match status" value="1"/>
</dbReference>
<evidence type="ECO:0000259" key="3">
    <source>
        <dbReference type="Pfam" id="PF21722"/>
    </source>
</evidence>
<sequence>MQKNYLKKLTNATTTNSGFSKNANHFWTNNLTLCLLAFFGLFGMTNAFGQVIFTDNTPGGAETFTVPAGVTEITVGVWGAGGGGGGSSANNTGGSGGGGGGATTRVITVTPGDIFTYTVGTGGTAGAAAAGAGGNGTNTTFVRAALGINMIANGGTGGAGNMGAAGTGGTSSGGTTNVNGLNGTVGNTSGQAGGNSGTVLTIFGAGGAAVVNSLGNPGIIPGGGGGGGERDGGTNRGGGVGANGQVRISYFVNCSGAPTAGTATPATQTIILNNTANISLTGFSNQAGITFQWQQSASASGPFVNVTGGTGATTANYTTATLTANTYYQCIVTCTNSGSSATSTVAEVLVSNEVLVSGAGINNVPCGENAILKDHAGDANYGNNRNDYSVINAGLGATITLSGTYSTEATFDVIRIYDGAGTGGAVLATFSGVGGTINYVGNPGQTLTVGFTSDGSVVNTGFVINVTFTGVCFPVCATPTAQPTALNLVPSGNNISGAFTAASPAADSYLVIVSTNPVPPAAPVNGTTYAIGSTYQVGYTVVDNDSNTNFNATGLLTLTTYYFYIYSFNGLCTGGPLYVGTSPLTGNATTLVASYCAVSSSVSTRYIDDVLTVGNITNINNLATGRAGTGYADYTATTPVTQIPGGGVAIDYRLAISRQFVKIWVDWNNDGTFTDAAPELVYTTGGIQTIAGAGGFVVPPATLPGNYRIRIRSFEASQTFGPCGALATGETEDYTLTVVADCPAKPNALYDGERCGNGTVVLGVEGTVGVTEFRFYDSLFGGTLIGTAPAAVGTTNWTTPALAATTTYYVTAFNGVCESWYRQEIIAVINPVANVVVTPSVPDVCGENNIVQISAGGDFIIDYLVDEDFEGGGFGVLNRVNVAASVDTQWTNRTGPYVPAGFVWKPAITSKAIGNMFAVANSDFAAPNPKDTQLRTANLDASAFSDLFLSFRHYFSYYPGEPEQYADVDVSTNGGGAWTNIARYTSNQGFAGEFANVTIDLSAYAGQPQVMVRFRFHLAGGSAWADGWALDDVQVYGTRPLNTTFTWSGGTVDAFIDAGCTIPYVAQAVTTVYVRPTALQLASPSWSFTATATLGNGCPISEFITITNSTKLWIGNISDDWFNPNNWEPVGVPDINTCIFIYDGTFDANINNTGNDAFGKTLTVRPSGFLQIQPDNNLTIDEAVTVDAGGTFTIESSGSLIQNLDVANTGTVTMRRNVNIRRLDYVYWSSPMSAFALNSVSPATTGYKWKWEPTLASTINNHGNWVAANETMVRGKGYIVRGPDAYTATLQNYTANFVGTPNNGTIAMPVLRGTYNGANYNTGLSTTLATANDDNWNLLGNPYPSAISADAFLGANANLAGFIKLWTHGTLPSAAIADPFYEDFMINYTVNDYITYNALGGTQFGFDGSIAAGQGFFALMNHTSASTSENVTFNNTMRSNAYRNDLFYRNSNVTNTLDKSRIWLNLISPTSLSSMTLIGYAPEATNELDRLFDAPAMDVKANYELYSLSNTDKLCIQGRALPFDQNDEVPLGMTIATEGIHRIAISNLDGLFADQNQTIYLEDKLIGVVHDLRAAPYSFTTTTGKFDNRFVLKFNNETLGNEDFISTNGVKVYTNNTINVTASSNIKSVTVYDVLGRTLGTVSNVNNTDVSLNGIAKTQSALVVIVELENGVQTTQKVIF</sequence>
<keyword evidence="5" id="KW-1185">Reference proteome</keyword>
<proteinExistence type="predicted"/>
<evidence type="ECO:0000259" key="2">
    <source>
        <dbReference type="Pfam" id="PF20009"/>
    </source>
</evidence>
<reference evidence="4 5" key="1">
    <citation type="submission" date="2018-06" db="EMBL/GenBank/DDBJ databases">
        <title>Flavobacterium tibetense sp. nov., isolated from a wetland YonghuCo on Tibetan Plateau.</title>
        <authorList>
            <person name="Xing P."/>
            <person name="Phurbu D."/>
            <person name="Lu H."/>
        </authorList>
    </citation>
    <scope>NUCLEOTIDE SEQUENCE [LARGE SCALE GENOMIC DNA]</scope>
    <source>
        <strain evidence="4 5">YH5</strain>
    </source>
</reference>
<dbReference type="Proteomes" id="UP000253319">
    <property type="component" value="Unassembled WGS sequence"/>
</dbReference>
<dbReference type="InterPro" id="IPR035914">
    <property type="entry name" value="Sperma_CUB_dom_sf"/>
</dbReference>
<feature type="domain" description="Glycine-rich" evidence="3">
    <location>
        <begin position="59"/>
        <end position="250"/>
    </location>
</feature>
<dbReference type="RefSeq" id="WP_113988944.1">
    <property type="nucleotide sequence ID" value="NZ_QLST01000007.1"/>
</dbReference>
<dbReference type="InterPro" id="IPR049304">
    <property type="entry name" value="Gly_rich_dom"/>
</dbReference>
<dbReference type="OrthoDB" id="1652165at2"/>
<feature type="domain" description="Ig-like" evidence="1">
    <location>
        <begin position="743"/>
        <end position="831"/>
    </location>
</feature>
<dbReference type="Pfam" id="PF20009">
    <property type="entry name" value="GEVED"/>
    <property type="match status" value="1"/>
</dbReference>
<dbReference type="Pfam" id="PF19081">
    <property type="entry name" value="Ig_7"/>
    <property type="match status" value="1"/>
</dbReference>
<evidence type="ECO:0000313" key="5">
    <source>
        <dbReference type="Proteomes" id="UP000253319"/>
    </source>
</evidence>
<evidence type="ECO:0000259" key="1">
    <source>
        <dbReference type="Pfam" id="PF19081"/>
    </source>
</evidence>
<dbReference type="InterPro" id="IPR045474">
    <property type="entry name" value="GEVED"/>
</dbReference>
<organism evidence="4 5">
    <name type="scientific">Flavobacterium tibetense</name>
    <dbReference type="NCBI Taxonomy" id="2233533"/>
    <lineage>
        <taxon>Bacteria</taxon>
        <taxon>Pseudomonadati</taxon>
        <taxon>Bacteroidota</taxon>
        <taxon>Flavobacteriia</taxon>
        <taxon>Flavobacteriales</taxon>
        <taxon>Flavobacteriaceae</taxon>
        <taxon>Flavobacterium</taxon>
    </lineage>
</organism>
<feature type="domain" description="GEVED" evidence="2">
    <location>
        <begin position="661"/>
        <end position="737"/>
    </location>
</feature>
<dbReference type="SUPFAM" id="SSF49899">
    <property type="entry name" value="Concanavalin A-like lectins/glucanases"/>
    <property type="match status" value="1"/>
</dbReference>
<dbReference type="Gene3D" id="2.60.120.260">
    <property type="entry name" value="Galactose-binding domain-like"/>
    <property type="match status" value="1"/>
</dbReference>
<dbReference type="SUPFAM" id="SSF49854">
    <property type="entry name" value="Spermadhesin, CUB domain"/>
    <property type="match status" value="1"/>
</dbReference>
<dbReference type="GO" id="GO:0005975">
    <property type="term" value="P:carbohydrate metabolic process"/>
    <property type="evidence" value="ECO:0007669"/>
    <property type="project" value="UniProtKB-ARBA"/>
</dbReference>
<dbReference type="Pfam" id="PF21722">
    <property type="entry name" value="Gly_rich_2"/>
    <property type="match status" value="1"/>
</dbReference>
<gene>
    <name evidence="4" type="ORF">DPN68_07020</name>
</gene>
<dbReference type="InterPro" id="IPR044023">
    <property type="entry name" value="Ig_7"/>
</dbReference>
<evidence type="ECO:0000313" key="4">
    <source>
        <dbReference type="EMBL" id="RBA28454.1"/>
    </source>
</evidence>
<protein>
    <submittedName>
        <fullName evidence="4">Uncharacterized protein</fullName>
    </submittedName>
</protein>
<dbReference type="EMBL" id="QLST01000007">
    <property type="protein sequence ID" value="RBA28454.1"/>
    <property type="molecule type" value="Genomic_DNA"/>
</dbReference>